<evidence type="ECO:0000313" key="1">
    <source>
        <dbReference type="EMBL" id="SHH23617.1"/>
    </source>
</evidence>
<reference evidence="2" key="1">
    <citation type="submission" date="2016-11" db="EMBL/GenBank/DDBJ databases">
        <authorList>
            <person name="Varghese N."/>
            <person name="Submissions S."/>
        </authorList>
    </citation>
    <scope>NUCLEOTIDE SEQUENCE [LARGE SCALE GENOMIC DNA]</scope>
    <source>
        <strain evidence="2">DSM 11003</strain>
    </source>
</reference>
<keyword evidence="2" id="KW-1185">Reference proteome</keyword>
<proteinExistence type="predicted"/>
<gene>
    <name evidence="1" type="ORF">SAMN02745221_01989</name>
</gene>
<name>A0A1M5RB93_9FIRM</name>
<dbReference type="AlphaFoldDB" id="A0A1M5RB93"/>
<sequence length="62" mass="6842">MRNRSKLIITLGLLVLFIFSILPLQVLAVSVPVGQFTPLSEEVYNMLKGGYITSPQGLRVIP</sequence>
<accession>A0A1M5RB93</accession>
<organism evidence="1 2">
    <name type="scientific">Thermosyntropha lipolytica DSM 11003</name>
    <dbReference type="NCBI Taxonomy" id="1123382"/>
    <lineage>
        <taxon>Bacteria</taxon>
        <taxon>Bacillati</taxon>
        <taxon>Bacillota</taxon>
        <taxon>Clostridia</taxon>
        <taxon>Eubacteriales</taxon>
        <taxon>Syntrophomonadaceae</taxon>
        <taxon>Thermosyntropha</taxon>
    </lineage>
</organism>
<dbReference type="STRING" id="1123382.SAMN02745221_01989"/>
<dbReference type="Proteomes" id="UP000242329">
    <property type="component" value="Unassembled WGS sequence"/>
</dbReference>
<dbReference type="EMBL" id="FQWY01000046">
    <property type="protein sequence ID" value="SHH23617.1"/>
    <property type="molecule type" value="Genomic_DNA"/>
</dbReference>
<protein>
    <submittedName>
        <fullName evidence="1">Uncharacterized protein</fullName>
    </submittedName>
</protein>
<evidence type="ECO:0000313" key="2">
    <source>
        <dbReference type="Proteomes" id="UP000242329"/>
    </source>
</evidence>